<dbReference type="Proteomes" id="UP000799324">
    <property type="component" value="Unassembled WGS sequence"/>
</dbReference>
<dbReference type="InterPro" id="IPR001138">
    <property type="entry name" value="Zn2Cys6_DnaBD"/>
</dbReference>
<feature type="domain" description="Zn(2)-C6 fungal-type" evidence="4">
    <location>
        <begin position="6"/>
        <end position="34"/>
    </location>
</feature>
<dbReference type="InterPro" id="IPR021858">
    <property type="entry name" value="Fun_TF"/>
</dbReference>
<dbReference type="GO" id="GO:0045944">
    <property type="term" value="P:positive regulation of transcription by RNA polymerase II"/>
    <property type="evidence" value="ECO:0007669"/>
    <property type="project" value="TreeGrafter"/>
</dbReference>
<dbReference type="PROSITE" id="PS50048">
    <property type="entry name" value="ZN2_CY6_FUNGAL_2"/>
    <property type="match status" value="1"/>
</dbReference>
<dbReference type="Gene3D" id="4.10.240.10">
    <property type="entry name" value="Zn(2)-C6 fungal-type DNA-binding domain"/>
    <property type="match status" value="1"/>
</dbReference>
<keyword evidence="2" id="KW-0539">Nucleus</keyword>
<feature type="region of interest" description="Disordered" evidence="3">
    <location>
        <begin position="121"/>
        <end position="143"/>
    </location>
</feature>
<dbReference type="GO" id="GO:0000976">
    <property type="term" value="F:transcription cis-regulatory region binding"/>
    <property type="evidence" value="ECO:0007669"/>
    <property type="project" value="TreeGrafter"/>
</dbReference>
<sequence length="740" mass="82532">MRSRTGCLTCRQRKLKCDEKKPTCGQCCKASRGCIPSSGIVFRHQHNASMNGDDSSDENSLKGFYAYKNTFDDETVWLDVPKNVTFINTSNPYLDPLTPDYDSISVTSMDSPAPFEPRCITSWPSSGSIPTTTSTPSSTGPDFFTSTTSAPISLLTSESDLIPSMLQSPPTSCVGTPTSPPVSISNHRIHSLISNSAMSPMTPPPLSPIDPRLSSPFEPAFDQFSRSSCVPRRTSSHVNFDPLTEQDHEIAFLLRWFSEGPGYWMDLFDLGTYFSSYVPVKARENPLLKFAAVAYSAKSLARVHGRKPVVGGNVTRQARMELFPDAHSVDWSHKATQYYDTAVSLLLQALKSDSINTPESDSDYGDDAYGIKGPSRKRRRVSDNPAYQSNSDELLAASAILCVYEFLDASVPEWAKHLNGAKSLLVIAQERMMPLQMPTPRSSVCSTNMGFISKARRATFWNIARQDMLAAFINKTHTRLDTEDLRLWREAGLLIDENTGFMLPSNTTGSGYPEGEGMMKEDLICNALVWLMAKLVNFMASGDELPSELGASWAGVPQRALLDYWNSLKQQFQTWHDGLPVTFKPCASVDPSRTPRRLLRNGNEALFPEVWYSIPMCASTMQCYHMSQIQLLMNKPHESTQGRTTVFARLNSYQSVLAACQAHSREILGISLARSDDAVRIHSVQPLFTAGQCLSDPRERQVVLDLLRDVETDIGWATEYRVRQLVQQWQYEELEDYSPP</sequence>
<reference evidence="5" key="1">
    <citation type="journal article" date="2020" name="Stud. Mycol.">
        <title>101 Dothideomycetes genomes: a test case for predicting lifestyles and emergence of pathogens.</title>
        <authorList>
            <person name="Haridas S."/>
            <person name="Albert R."/>
            <person name="Binder M."/>
            <person name="Bloem J."/>
            <person name="Labutti K."/>
            <person name="Salamov A."/>
            <person name="Andreopoulos B."/>
            <person name="Baker S."/>
            <person name="Barry K."/>
            <person name="Bills G."/>
            <person name="Bluhm B."/>
            <person name="Cannon C."/>
            <person name="Castanera R."/>
            <person name="Culley D."/>
            <person name="Daum C."/>
            <person name="Ezra D."/>
            <person name="Gonzalez J."/>
            <person name="Henrissat B."/>
            <person name="Kuo A."/>
            <person name="Liang C."/>
            <person name="Lipzen A."/>
            <person name="Lutzoni F."/>
            <person name="Magnuson J."/>
            <person name="Mondo S."/>
            <person name="Nolan M."/>
            <person name="Ohm R."/>
            <person name="Pangilinan J."/>
            <person name="Park H.-J."/>
            <person name="Ramirez L."/>
            <person name="Alfaro M."/>
            <person name="Sun H."/>
            <person name="Tritt A."/>
            <person name="Yoshinaga Y."/>
            <person name="Zwiers L.-H."/>
            <person name="Turgeon B."/>
            <person name="Goodwin S."/>
            <person name="Spatafora J."/>
            <person name="Crous P."/>
            <person name="Grigoriev I."/>
        </authorList>
    </citation>
    <scope>NUCLEOTIDE SEQUENCE</scope>
    <source>
        <strain evidence="5">CBS 122681</strain>
    </source>
</reference>
<dbReference type="Pfam" id="PF11951">
    <property type="entry name" value="Fungal_trans_2"/>
    <property type="match status" value="1"/>
</dbReference>
<dbReference type="PANTHER" id="PTHR37534:SF9">
    <property type="entry name" value="ZN(II)2CYS6 TRANSCRIPTION FACTOR (EUROFUNG)"/>
    <property type="match status" value="1"/>
</dbReference>
<gene>
    <name evidence="5" type="ORF">K491DRAFT_704829</name>
</gene>
<feature type="region of interest" description="Disordered" evidence="3">
    <location>
        <begin position="356"/>
        <end position="386"/>
    </location>
</feature>
<dbReference type="EMBL" id="MU004354">
    <property type="protein sequence ID" value="KAF2655070.1"/>
    <property type="molecule type" value="Genomic_DNA"/>
</dbReference>
<dbReference type="SMART" id="SM00066">
    <property type="entry name" value="GAL4"/>
    <property type="match status" value="1"/>
</dbReference>
<protein>
    <recommendedName>
        <fullName evidence="4">Zn(2)-C6 fungal-type domain-containing protein</fullName>
    </recommendedName>
</protein>
<dbReference type="Pfam" id="PF00172">
    <property type="entry name" value="Zn_clus"/>
    <property type="match status" value="1"/>
</dbReference>
<dbReference type="InterPro" id="IPR036864">
    <property type="entry name" value="Zn2-C6_fun-type_DNA-bd_sf"/>
</dbReference>
<dbReference type="AlphaFoldDB" id="A0A6A6T5N8"/>
<evidence type="ECO:0000259" key="4">
    <source>
        <dbReference type="PROSITE" id="PS50048"/>
    </source>
</evidence>
<evidence type="ECO:0000313" key="5">
    <source>
        <dbReference type="EMBL" id="KAF2655070.1"/>
    </source>
</evidence>
<dbReference type="GO" id="GO:0005634">
    <property type="term" value="C:nucleus"/>
    <property type="evidence" value="ECO:0007669"/>
    <property type="project" value="UniProtKB-SubCell"/>
</dbReference>
<organism evidence="5 6">
    <name type="scientific">Lophiostoma macrostomum CBS 122681</name>
    <dbReference type="NCBI Taxonomy" id="1314788"/>
    <lineage>
        <taxon>Eukaryota</taxon>
        <taxon>Fungi</taxon>
        <taxon>Dikarya</taxon>
        <taxon>Ascomycota</taxon>
        <taxon>Pezizomycotina</taxon>
        <taxon>Dothideomycetes</taxon>
        <taxon>Pleosporomycetidae</taxon>
        <taxon>Pleosporales</taxon>
        <taxon>Lophiostomataceae</taxon>
        <taxon>Lophiostoma</taxon>
    </lineage>
</organism>
<evidence type="ECO:0000256" key="2">
    <source>
        <dbReference type="ARBA" id="ARBA00023242"/>
    </source>
</evidence>
<proteinExistence type="predicted"/>
<dbReference type="PROSITE" id="PS00463">
    <property type="entry name" value="ZN2_CY6_FUNGAL_1"/>
    <property type="match status" value="1"/>
</dbReference>
<evidence type="ECO:0000313" key="6">
    <source>
        <dbReference type="Proteomes" id="UP000799324"/>
    </source>
</evidence>
<comment type="subcellular location">
    <subcellularLocation>
        <location evidence="1">Nucleus</location>
    </subcellularLocation>
</comment>
<keyword evidence="6" id="KW-1185">Reference proteome</keyword>
<dbReference type="OrthoDB" id="5418899at2759"/>
<dbReference type="GO" id="GO:0008270">
    <property type="term" value="F:zinc ion binding"/>
    <property type="evidence" value="ECO:0007669"/>
    <property type="project" value="InterPro"/>
</dbReference>
<dbReference type="PANTHER" id="PTHR37534">
    <property type="entry name" value="TRANSCRIPTIONAL ACTIVATOR PROTEIN UGA3"/>
    <property type="match status" value="1"/>
</dbReference>
<dbReference type="SUPFAM" id="SSF57701">
    <property type="entry name" value="Zn2/Cys6 DNA-binding domain"/>
    <property type="match status" value="1"/>
</dbReference>
<name>A0A6A6T5N8_9PLEO</name>
<evidence type="ECO:0000256" key="1">
    <source>
        <dbReference type="ARBA" id="ARBA00004123"/>
    </source>
</evidence>
<dbReference type="GO" id="GO:0000981">
    <property type="term" value="F:DNA-binding transcription factor activity, RNA polymerase II-specific"/>
    <property type="evidence" value="ECO:0007669"/>
    <property type="project" value="InterPro"/>
</dbReference>
<dbReference type="CDD" id="cd00067">
    <property type="entry name" value="GAL4"/>
    <property type="match status" value="1"/>
</dbReference>
<evidence type="ECO:0000256" key="3">
    <source>
        <dbReference type="SAM" id="MobiDB-lite"/>
    </source>
</evidence>
<accession>A0A6A6T5N8</accession>